<feature type="domain" description="FAD dependent oxidoreductase" evidence="2">
    <location>
        <begin position="5"/>
        <end position="313"/>
    </location>
</feature>
<evidence type="ECO:0000256" key="1">
    <source>
        <dbReference type="ARBA" id="ARBA00023002"/>
    </source>
</evidence>
<dbReference type="PANTHER" id="PTHR13847:SF289">
    <property type="entry name" value="GLYCINE OXIDASE"/>
    <property type="match status" value="1"/>
</dbReference>
<gene>
    <name evidence="3" type="ORF">CR492_04925</name>
</gene>
<dbReference type="EMBL" id="PDZR01000003">
    <property type="protein sequence ID" value="PNG27155.1"/>
    <property type="molecule type" value="Genomic_DNA"/>
</dbReference>
<sequence length="336" mass="36930">MRIRVIGAGVAGLTAALEFARAGCFVELVERREGPGLGCSFLAGGMIAPWCEAESAEPLVVDLGIESLNYWTQIVPVALKRGSLVIAPARDRPELTRFSRRTREFERIGAARIAELEPDLAGRFDDALFFPREAHLDPRAAVAALFDRLKAMDNVALRFGVDAAQAEDDVDWTIDCRGFDAKDALPDLRGVKGEMLVLFTKEVRLSRPVRLIHPRNPVYIVPRGDGRFMIGATMIENHEAGRVTARAMLELLGAAYAVHPAFGEAEIVETGAGVRPAFFDNLPRIRLDNRTIHMNGLYRHGFLLAPALAMRAVDVALRGADAAEILHEDRSERQDA</sequence>
<keyword evidence="1" id="KW-0560">Oxidoreductase</keyword>
<dbReference type="InterPro" id="IPR036188">
    <property type="entry name" value="FAD/NAD-bd_sf"/>
</dbReference>
<dbReference type="InterPro" id="IPR006076">
    <property type="entry name" value="FAD-dep_OxRdtase"/>
</dbReference>
<protein>
    <submittedName>
        <fullName evidence="3">FAD-dependent oxidoreductase</fullName>
    </submittedName>
</protein>
<proteinExistence type="predicted"/>
<dbReference type="Gene3D" id="3.50.50.60">
    <property type="entry name" value="FAD/NAD(P)-binding domain"/>
    <property type="match status" value="1"/>
</dbReference>
<evidence type="ECO:0000313" key="4">
    <source>
        <dbReference type="Proteomes" id="UP000236286"/>
    </source>
</evidence>
<dbReference type="Proteomes" id="UP000236286">
    <property type="component" value="Unassembled WGS sequence"/>
</dbReference>
<dbReference type="Pfam" id="PF01266">
    <property type="entry name" value="DAO"/>
    <property type="match status" value="1"/>
</dbReference>
<dbReference type="AlphaFoldDB" id="A0A2J7TK67"/>
<dbReference type="GO" id="GO:0016491">
    <property type="term" value="F:oxidoreductase activity"/>
    <property type="evidence" value="ECO:0007669"/>
    <property type="project" value="UniProtKB-KW"/>
</dbReference>
<organism evidence="3 4">
    <name type="scientific">Methylocella silvestris</name>
    <dbReference type="NCBI Taxonomy" id="199596"/>
    <lineage>
        <taxon>Bacteria</taxon>
        <taxon>Pseudomonadati</taxon>
        <taxon>Pseudomonadota</taxon>
        <taxon>Alphaproteobacteria</taxon>
        <taxon>Hyphomicrobiales</taxon>
        <taxon>Beijerinckiaceae</taxon>
        <taxon>Methylocella</taxon>
    </lineage>
</organism>
<evidence type="ECO:0000259" key="2">
    <source>
        <dbReference type="Pfam" id="PF01266"/>
    </source>
</evidence>
<name>A0A2J7TK67_METSI</name>
<accession>A0A2J7TK67</accession>
<dbReference type="RefSeq" id="WP_102842748.1">
    <property type="nucleotide sequence ID" value="NZ_PDZR01000003.1"/>
</dbReference>
<comment type="caution">
    <text evidence="3">The sequence shown here is derived from an EMBL/GenBank/DDBJ whole genome shotgun (WGS) entry which is preliminary data.</text>
</comment>
<reference evidence="3 4" key="1">
    <citation type="submission" date="2017-10" db="EMBL/GenBank/DDBJ databases">
        <title>Genome announcement of Methylocella silvestris TVC from permafrost.</title>
        <authorList>
            <person name="Wang J."/>
            <person name="Geng K."/>
            <person name="Ul-Haque F."/>
            <person name="Crombie A.T."/>
            <person name="Street L.E."/>
            <person name="Wookey P.A."/>
            <person name="Murrell J.C."/>
            <person name="Pratscher J."/>
        </authorList>
    </citation>
    <scope>NUCLEOTIDE SEQUENCE [LARGE SCALE GENOMIC DNA]</scope>
    <source>
        <strain evidence="3 4">TVC</strain>
    </source>
</reference>
<dbReference type="GO" id="GO:0005737">
    <property type="term" value="C:cytoplasm"/>
    <property type="evidence" value="ECO:0007669"/>
    <property type="project" value="TreeGrafter"/>
</dbReference>
<dbReference type="OrthoDB" id="9790035at2"/>
<evidence type="ECO:0000313" key="3">
    <source>
        <dbReference type="EMBL" id="PNG27155.1"/>
    </source>
</evidence>
<dbReference type="SUPFAM" id="SSF51905">
    <property type="entry name" value="FAD/NAD(P)-binding domain"/>
    <property type="match status" value="1"/>
</dbReference>
<dbReference type="Gene3D" id="3.30.9.10">
    <property type="entry name" value="D-Amino Acid Oxidase, subunit A, domain 2"/>
    <property type="match status" value="1"/>
</dbReference>
<dbReference type="PANTHER" id="PTHR13847">
    <property type="entry name" value="SARCOSINE DEHYDROGENASE-RELATED"/>
    <property type="match status" value="1"/>
</dbReference>